<dbReference type="InterPro" id="IPR036388">
    <property type="entry name" value="WH-like_DNA-bd_sf"/>
</dbReference>
<dbReference type="InterPro" id="IPR000835">
    <property type="entry name" value="HTH_MarR-typ"/>
</dbReference>
<dbReference type="PANTHER" id="PTHR33164:SF43">
    <property type="entry name" value="HTH-TYPE TRANSCRIPTIONAL REPRESSOR YETL"/>
    <property type="match status" value="1"/>
</dbReference>
<accession>A0A6N6RJ24</accession>
<evidence type="ECO:0000256" key="3">
    <source>
        <dbReference type="ARBA" id="ARBA00023163"/>
    </source>
</evidence>
<dbReference type="PANTHER" id="PTHR33164">
    <property type="entry name" value="TRANSCRIPTIONAL REGULATOR, MARR FAMILY"/>
    <property type="match status" value="1"/>
</dbReference>
<name>A0A6N6RJ24_9FLAO</name>
<dbReference type="SMART" id="SM00347">
    <property type="entry name" value="HTH_MARR"/>
    <property type="match status" value="1"/>
</dbReference>
<evidence type="ECO:0000256" key="1">
    <source>
        <dbReference type="ARBA" id="ARBA00023015"/>
    </source>
</evidence>
<dbReference type="Proteomes" id="UP000468650">
    <property type="component" value="Unassembled WGS sequence"/>
</dbReference>
<dbReference type="PRINTS" id="PR00598">
    <property type="entry name" value="HTHMARR"/>
</dbReference>
<dbReference type="SUPFAM" id="SSF46785">
    <property type="entry name" value="Winged helix' DNA-binding domain"/>
    <property type="match status" value="1"/>
</dbReference>
<reference evidence="5 6" key="1">
    <citation type="submission" date="2019-09" db="EMBL/GenBank/DDBJ databases">
        <title>Genomes of family Cryomorphaceae.</title>
        <authorList>
            <person name="Bowman J.P."/>
        </authorList>
    </citation>
    <scope>NUCLEOTIDE SEQUENCE [LARGE SCALE GENOMIC DNA]</scope>
    <source>
        <strain evidence="5 6">LMG 25704</strain>
    </source>
</reference>
<dbReference type="AlphaFoldDB" id="A0A6N6RJ24"/>
<dbReference type="InterPro" id="IPR036390">
    <property type="entry name" value="WH_DNA-bd_sf"/>
</dbReference>
<keyword evidence="6" id="KW-1185">Reference proteome</keyword>
<sequence>MQIGEEIKQGKFEDGLQKAIINLIYTHNWFKESMSGFLKSYDITSQQYNVLRILNGQFPNGITTGEIRNRMLDKMSDASRLVDRLERIGHVQKNRNSDDRRLVTCVITEQGRTLLSDIRSAEKGMYNPIRDRISEEEAEELSRILDKMRG</sequence>
<dbReference type="InterPro" id="IPR055166">
    <property type="entry name" value="Transc_reg_Sar_Rot_HTH"/>
</dbReference>
<keyword evidence="2" id="KW-0238">DNA-binding</keyword>
<dbReference type="InterPro" id="IPR039422">
    <property type="entry name" value="MarR/SlyA-like"/>
</dbReference>
<dbReference type="Pfam" id="PF22381">
    <property type="entry name" value="Staph_reg_Sar_Rot"/>
    <property type="match status" value="1"/>
</dbReference>
<organism evidence="5 6">
    <name type="scientific">Phaeocystidibacter luteus</name>
    <dbReference type="NCBI Taxonomy" id="911197"/>
    <lineage>
        <taxon>Bacteria</taxon>
        <taxon>Pseudomonadati</taxon>
        <taxon>Bacteroidota</taxon>
        <taxon>Flavobacteriia</taxon>
        <taxon>Flavobacteriales</taxon>
        <taxon>Phaeocystidibacteraceae</taxon>
        <taxon>Phaeocystidibacter</taxon>
    </lineage>
</organism>
<dbReference type="PROSITE" id="PS50995">
    <property type="entry name" value="HTH_MARR_2"/>
    <property type="match status" value="1"/>
</dbReference>
<feature type="domain" description="HTH marR-type" evidence="4">
    <location>
        <begin position="1"/>
        <end position="150"/>
    </location>
</feature>
<comment type="caution">
    <text evidence="5">The sequence shown here is derived from an EMBL/GenBank/DDBJ whole genome shotgun (WGS) entry which is preliminary data.</text>
</comment>
<gene>
    <name evidence="5" type="ORF">F8C67_05485</name>
</gene>
<keyword evidence="1" id="KW-0805">Transcription regulation</keyword>
<protein>
    <submittedName>
        <fullName evidence="5">MarR family transcriptional regulator</fullName>
    </submittedName>
</protein>
<evidence type="ECO:0000256" key="2">
    <source>
        <dbReference type="ARBA" id="ARBA00023125"/>
    </source>
</evidence>
<dbReference type="OrthoDB" id="763883at2"/>
<evidence type="ECO:0000313" key="6">
    <source>
        <dbReference type="Proteomes" id="UP000468650"/>
    </source>
</evidence>
<dbReference type="EMBL" id="WBVO01000003">
    <property type="protein sequence ID" value="KAB2813614.1"/>
    <property type="molecule type" value="Genomic_DNA"/>
</dbReference>
<proteinExistence type="predicted"/>
<evidence type="ECO:0000313" key="5">
    <source>
        <dbReference type="EMBL" id="KAB2813614.1"/>
    </source>
</evidence>
<evidence type="ECO:0000259" key="4">
    <source>
        <dbReference type="PROSITE" id="PS50995"/>
    </source>
</evidence>
<dbReference type="Gene3D" id="1.10.10.10">
    <property type="entry name" value="Winged helix-like DNA-binding domain superfamily/Winged helix DNA-binding domain"/>
    <property type="match status" value="1"/>
</dbReference>
<dbReference type="GO" id="GO:0003700">
    <property type="term" value="F:DNA-binding transcription factor activity"/>
    <property type="evidence" value="ECO:0007669"/>
    <property type="project" value="InterPro"/>
</dbReference>
<keyword evidence="3" id="KW-0804">Transcription</keyword>
<dbReference type="GO" id="GO:0006950">
    <property type="term" value="P:response to stress"/>
    <property type="evidence" value="ECO:0007669"/>
    <property type="project" value="TreeGrafter"/>
</dbReference>
<dbReference type="RefSeq" id="WP_151666816.1">
    <property type="nucleotide sequence ID" value="NZ_WBVO01000003.1"/>
</dbReference>